<dbReference type="AlphaFoldDB" id="A0A5B8USC4"/>
<comment type="subcellular location">
    <subcellularLocation>
        <location evidence="1">Cell membrane</location>
        <topology evidence="1">Multi-pass membrane protein</topology>
    </subcellularLocation>
</comment>
<feature type="transmembrane region" description="Helical" evidence="8">
    <location>
        <begin position="135"/>
        <end position="153"/>
    </location>
</feature>
<dbReference type="PANTHER" id="PTHR42718:SF9">
    <property type="entry name" value="MAJOR FACILITATOR SUPERFAMILY MULTIDRUG TRANSPORTER MFSC"/>
    <property type="match status" value="1"/>
</dbReference>
<feature type="transmembrane region" description="Helical" evidence="8">
    <location>
        <begin position="77"/>
        <end position="96"/>
    </location>
</feature>
<dbReference type="InterPro" id="IPR004638">
    <property type="entry name" value="EmrB-like"/>
</dbReference>
<keyword evidence="6 8" id="KW-1133">Transmembrane helix</keyword>
<dbReference type="Gene3D" id="1.20.1720.10">
    <property type="entry name" value="Multidrug resistance protein D"/>
    <property type="match status" value="1"/>
</dbReference>
<evidence type="ECO:0000256" key="6">
    <source>
        <dbReference type="ARBA" id="ARBA00022989"/>
    </source>
</evidence>
<dbReference type="SUPFAM" id="SSF103473">
    <property type="entry name" value="MFS general substrate transporter"/>
    <property type="match status" value="1"/>
</dbReference>
<dbReference type="RefSeq" id="WP_147030345.1">
    <property type="nucleotide sequence ID" value="NZ_CP042436.1"/>
</dbReference>
<evidence type="ECO:0000256" key="4">
    <source>
        <dbReference type="ARBA" id="ARBA00022475"/>
    </source>
</evidence>
<dbReference type="InterPro" id="IPR036259">
    <property type="entry name" value="MFS_trans_sf"/>
</dbReference>
<feature type="transmembrane region" description="Helical" evidence="8">
    <location>
        <begin position="404"/>
        <end position="423"/>
    </location>
</feature>
<organism evidence="10 11">
    <name type="scientific">Mucilaginibacter ginsenosidivorans</name>
    <dbReference type="NCBI Taxonomy" id="398053"/>
    <lineage>
        <taxon>Bacteria</taxon>
        <taxon>Pseudomonadati</taxon>
        <taxon>Bacteroidota</taxon>
        <taxon>Sphingobacteriia</taxon>
        <taxon>Sphingobacteriales</taxon>
        <taxon>Sphingobacteriaceae</taxon>
        <taxon>Mucilaginibacter</taxon>
    </lineage>
</organism>
<feature type="transmembrane region" description="Helical" evidence="8">
    <location>
        <begin position="165"/>
        <end position="185"/>
    </location>
</feature>
<dbReference type="KEGG" id="mgin:FRZ54_03935"/>
<dbReference type="NCBIfam" id="TIGR00711">
    <property type="entry name" value="efflux_EmrB"/>
    <property type="match status" value="1"/>
</dbReference>
<evidence type="ECO:0000256" key="1">
    <source>
        <dbReference type="ARBA" id="ARBA00004651"/>
    </source>
</evidence>
<dbReference type="PANTHER" id="PTHR42718">
    <property type="entry name" value="MAJOR FACILITATOR SUPERFAMILY MULTIDRUG TRANSPORTER MFSC"/>
    <property type="match status" value="1"/>
</dbReference>
<proteinExistence type="inferred from homology"/>
<feature type="transmembrane region" description="Helical" evidence="8">
    <location>
        <begin position="266"/>
        <end position="290"/>
    </location>
</feature>
<feature type="transmembrane region" description="Helical" evidence="8">
    <location>
        <begin position="102"/>
        <end position="123"/>
    </location>
</feature>
<feature type="transmembrane region" description="Helical" evidence="8">
    <location>
        <begin position="197"/>
        <end position="216"/>
    </location>
</feature>
<keyword evidence="4" id="KW-1003">Cell membrane</keyword>
<feature type="transmembrane region" description="Helical" evidence="8">
    <location>
        <begin position="49"/>
        <end position="70"/>
    </location>
</feature>
<evidence type="ECO:0000256" key="5">
    <source>
        <dbReference type="ARBA" id="ARBA00022692"/>
    </source>
</evidence>
<feature type="transmembrane region" description="Helical" evidence="8">
    <location>
        <begin position="360"/>
        <end position="383"/>
    </location>
</feature>
<dbReference type="Pfam" id="PF07690">
    <property type="entry name" value="MFS_1"/>
    <property type="match status" value="1"/>
</dbReference>
<evidence type="ECO:0000256" key="3">
    <source>
        <dbReference type="ARBA" id="ARBA00022448"/>
    </source>
</evidence>
<accession>A0A5B8USC4</accession>
<evidence type="ECO:0000256" key="8">
    <source>
        <dbReference type="SAM" id="Phobius"/>
    </source>
</evidence>
<dbReference type="PROSITE" id="PS50850">
    <property type="entry name" value="MFS"/>
    <property type="match status" value="1"/>
</dbReference>
<sequence length="516" mass="56128">MAEKGFRKWIITVTVITAALLELIDTTIVNVALPKIQGNLGATLEDVAWVVTGYAVANVIILPMSGWLGAYFGRKNYFIASIVIFTIASFLCGNSTSLNELVIFRILQGFAGGGLISTGQAILLETWPREQIGTATALFGLGAVVGPTVGPTIGGYITDHTTWKWIFYVNIPVGAIAAFFALTFVRETPRDAKGKPIDWWGIALLAIAVGSLQTILEKGESEDWFAKPYILVLTIAAVLGTLLFIWRELSTDHPIVNFSIMRHRSFAVGMFTSFILGFGLYGSVFVFPVFCQNLLGFTAQQTGELLFPGGLCTIVMMPFIGKMLNKGVPAQFMATIGMALFFVFTFMLSHSTLDTGEVQVLIPLLIRGVGMALLFVPLTTLAIADLKGPEVGQGTGLNNMMRQLGGSFGIAALTTLIHVRQGLHRSNLLSNVNIYNNAFVQRMHMLEQGFMAKGKGALEATQMAYRAIEGAVVRQTLLLTYNDAYLISGLVMLFSIPLLYLQPFKKSNAKMPVDAH</sequence>
<dbReference type="Gene3D" id="1.20.1250.20">
    <property type="entry name" value="MFS general substrate transporter like domains"/>
    <property type="match status" value="1"/>
</dbReference>
<evidence type="ECO:0000256" key="7">
    <source>
        <dbReference type="ARBA" id="ARBA00023136"/>
    </source>
</evidence>
<feature type="transmembrane region" description="Helical" evidence="8">
    <location>
        <begin position="484"/>
        <end position="501"/>
    </location>
</feature>
<dbReference type="CDD" id="cd17503">
    <property type="entry name" value="MFS_LmrB_MDR_like"/>
    <property type="match status" value="1"/>
</dbReference>
<reference evidence="10 11" key="1">
    <citation type="journal article" date="2017" name="Curr. Microbiol.">
        <title>Mucilaginibacter ginsenosidivorans sp. nov., Isolated from Soil of Ginseng Field.</title>
        <authorList>
            <person name="Kim M.M."/>
            <person name="Siddiqi M.Z."/>
            <person name="Im W.T."/>
        </authorList>
    </citation>
    <scope>NUCLEOTIDE SEQUENCE [LARGE SCALE GENOMIC DNA]</scope>
    <source>
        <strain evidence="10 11">Gsoil 3017</strain>
    </source>
</reference>
<keyword evidence="5 8" id="KW-0812">Transmembrane</keyword>
<dbReference type="Proteomes" id="UP000321479">
    <property type="component" value="Chromosome"/>
</dbReference>
<evidence type="ECO:0000256" key="2">
    <source>
        <dbReference type="ARBA" id="ARBA00008537"/>
    </source>
</evidence>
<feature type="transmembrane region" description="Helical" evidence="8">
    <location>
        <begin position="228"/>
        <end position="246"/>
    </location>
</feature>
<evidence type="ECO:0000313" key="10">
    <source>
        <dbReference type="EMBL" id="QEC61768.1"/>
    </source>
</evidence>
<dbReference type="GO" id="GO:0005886">
    <property type="term" value="C:plasma membrane"/>
    <property type="evidence" value="ECO:0007669"/>
    <property type="project" value="UniProtKB-SubCell"/>
</dbReference>
<dbReference type="OrthoDB" id="9807274at2"/>
<dbReference type="EMBL" id="CP042436">
    <property type="protein sequence ID" value="QEC61768.1"/>
    <property type="molecule type" value="Genomic_DNA"/>
</dbReference>
<feature type="transmembrane region" description="Helical" evidence="8">
    <location>
        <begin position="328"/>
        <end position="348"/>
    </location>
</feature>
<dbReference type="InterPro" id="IPR020846">
    <property type="entry name" value="MFS_dom"/>
</dbReference>
<protein>
    <submittedName>
        <fullName evidence="10">DHA2 family efflux MFS transporter permease subunit</fullName>
    </submittedName>
</protein>
<name>A0A5B8USC4_9SPHI</name>
<gene>
    <name evidence="10" type="ORF">FRZ54_03935</name>
</gene>
<feature type="transmembrane region" description="Helical" evidence="8">
    <location>
        <begin position="9"/>
        <end position="29"/>
    </location>
</feature>
<comment type="similarity">
    <text evidence="2">Belongs to the major facilitator superfamily. EmrB family.</text>
</comment>
<dbReference type="InterPro" id="IPR011701">
    <property type="entry name" value="MFS"/>
</dbReference>
<keyword evidence="3" id="KW-0813">Transport</keyword>
<dbReference type="GO" id="GO:0022857">
    <property type="term" value="F:transmembrane transporter activity"/>
    <property type="evidence" value="ECO:0007669"/>
    <property type="project" value="InterPro"/>
</dbReference>
<evidence type="ECO:0000313" key="11">
    <source>
        <dbReference type="Proteomes" id="UP000321479"/>
    </source>
</evidence>
<feature type="transmembrane region" description="Helical" evidence="8">
    <location>
        <begin position="305"/>
        <end position="321"/>
    </location>
</feature>
<keyword evidence="7 8" id="KW-0472">Membrane</keyword>
<keyword evidence="11" id="KW-1185">Reference proteome</keyword>
<evidence type="ECO:0000259" key="9">
    <source>
        <dbReference type="PROSITE" id="PS50850"/>
    </source>
</evidence>
<feature type="domain" description="Major facilitator superfamily (MFS) profile" evidence="9">
    <location>
        <begin position="11"/>
        <end position="506"/>
    </location>
</feature>